<evidence type="ECO:0000313" key="2">
    <source>
        <dbReference type="Proteomes" id="UP001241377"/>
    </source>
</evidence>
<evidence type="ECO:0000313" key="1">
    <source>
        <dbReference type="EMBL" id="KAJ9112359.1"/>
    </source>
</evidence>
<sequence>MSLRVDTENLPVLKNDLIIRAARGEETERAPVWVMRQAGRYLPEFLEVRKHHSFFECCKTPEIACELTLQPIRRFKGLLDAAIIFCDILVVPEAMGMTIEMNPAPSLPNPIRTPEDLERLPERIDVNKKLGYVFEAVNLTRHKLNGEVPLIGFCGAPWTLMAYMVEGGGSKTYQKAKEWLYRWPEASRTLLTRVADVCVDLLVGQVLAGAQVSCRISFCDGQAKLKKSLKKQLLQVFDSWASELPPALYQEMALPPCQYIAKQVRAKLQALGHPGVPMTLFAKGANASLDVLASEAGYDVLGLDSSITPAQARKLVGHKVALQGNADPMLLYGGQDAIKAEVKKMCDGFLAGGGGWIANLGHGVTPQVQVDDFRCFLESVHKYSRRNPEKAEVQVSNEKL</sequence>
<name>A0ACC2WKU7_9TREE</name>
<protein>
    <submittedName>
        <fullName evidence="1">Uncharacterized protein</fullName>
    </submittedName>
</protein>
<proteinExistence type="predicted"/>
<dbReference type="Proteomes" id="UP001241377">
    <property type="component" value="Unassembled WGS sequence"/>
</dbReference>
<gene>
    <name evidence="1" type="ORF">QFC19_000779</name>
</gene>
<comment type="caution">
    <text evidence="1">The sequence shown here is derived from an EMBL/GenBank/DDBJ whole genome shotgun (WGS) entry which is preliminary data.</text>
</comment>
<dbReference type="EMBL" id="JASBWR010000005">
    <property type="protein sequence ID" value="KAJ9112359.1"/>
    <property type="molecule type" value="Genomic_DNA"/>
</dbReference>
<organism evidence="1 2">
    <name type="scientific">Naganishia cerealis</name>
    <dbReference type="NCBI Taxonomy" id="610337"/>
    <lineage>
        <taxon>Eukaryota</taxon>
        <taxon>Fungi</taxon>
        <taxon>Dikarya</taxon>
        <taxon>Basidiomycota</taxon>
        <taxon>Agaricomycotina</taxon>
        <taxon>Tremellomycetes</taxon>
        <taxon>Filobasidiales</taxon>
        <taxon>Filobasidiaceae</taxon>
        <taxon>Naganishia</taxon>
    </lineage>
</organism>
<keyword evidence="2" id="KW-1185">Reference proteome</keyword>
<reference evidence="1" key="1">
    <citation type="submission" date="2023-04" db="EMBL/GenBank/DDBJ databases">
        <title>Draft Genome sequencing of Naganishia species isolated from polar environments using Oxford Nanopore Technology.</title>
        <authorList>
            <person name="Leo P."/>
            <person name="Venkateswaran K."/>
        </authorList>
    </citation>
    <scope>NUCLEOTIDE SEQUENCE</scope>
    <source>
        <strain evidence="1">MNA-CCFEE 5261</strain>
    </source>
</reference>
<accession>A0ACC2WKU7</accession>